<dbReference type="OrthoDB" id="670210at2"/>
<dbReference type="PANTHER" id="PTHR43229">
    <property type="entry name" value="NODULATION PROTEIN J"/>
    <property type="match status" value="1"/>
</dbReference>
<keyword evidence="5" id="KW-1003">Cell membrane</keyword>
<reference evidence="7 8" key="1">
    <citation type="submission" date="2015-01" db="EMBL/GenBank/DDBJ databases">
        <title>Draft genome of the acidophilic iron oxidizer Acidithrix ferrooxidans strain Py-F3.</title>
        <authorList>
            <person name="Poehlein A."/>
            <person name="Eisen S."/>
            <person name="Schloemann M."/>
            <person name="Johnson B.D."/>
            <person name="Daniel R."/>
            <person name="Muehling M."/>
        </authorList>
    </citation>
    <scope>NUCLEOTIDE SEQUENCE [LARGE SCALE GENOMIC DNA]</scope>
    <source>
        <strain evidence="7 8">Py-F3</strain>
    </source>
</reference>
<evidence type="ECO:0000313" key="8">
    <source>
        <dbReference type="Proteomes" id="UP000032360"/>
    </source>
</evidence>
<proteinExistence type="inferred from homology"/>
<keyword evidence="2 5" id="KW-0812">Transmembrane</keyword>
<feature type="transmembrane region" description="Helical" evidence="5">
    <location>
        <begin position="84"/>
        <end position="102"/>
    </location>
</feature>
<dbReference type="EMBL" id="JXYS01000007">
    <property type="protein sequence ID" value="KJF18723.1"/>
    <property type="molecule type" value="Genomic_DNA"/>
</dbReference>
<dbReference type="GO" id="GO:0043190">
    <property type="term" value="C:ATP-binding cassette (ABC) transporter complex"/>
    <property type="evidence" value="ECO:0007669"/>
    <property type="project" value="InterPro"/>
</dbReference>
<evidence type="ECO:0000256" key="4">
    <source>
        <dbReference type="ARBA" id="ARBA00023136"/>
    </source>
</evidence>
<keyword evidence="8" id="KW-1185">Reference proteome</keyword>
<feature type="transmembrane region" description="Helical" evidence="5">
    <location>
        <begin position="160"/>
        <end position="184"/>
    </location>
</feature>
<evidence type="ECO:0000256" key="3">
    <source>
        <dbReference type="ARBA" id="ARBA00022989"/>
    </source>
</evidence>
<evidence type="ECO:0000313" key="7">
    <source>
        <dbReference type="EMBL" id="KJF18723.1"/>
    </source>
</evidence>
<evidence type="ECO:0000256" key="2">
    <source>
        <dbReference type="ARBA" id="ARBA00022692"/>
    </source>
</evidence>
<keyword evidence="4 5" id="KW-0472">Membrane</keyword>
<evidence type="ECO:0000256" key="5">
    <source>
        <dbReference type="RuleBase" id="RU361157"/>
    </source>
</evidence>
<protein>
    <recommendedName>
        <fullName evidence="5">Transport permease protein</fullName>
    </recommendedName>
</protein>
<name>A0A0D8HLB4_9ACTN</name>
<dbReference type="PANTHER" id="PTHR43229:SF2">
    <property type="entry name" value="NODULATION PROTEIN J"/>
    <property type="match status" value="1"/>
</dbReference>
<dbReference type="RefSeq" id="WP_052604145.1">
    <property type="nucleotide sequence ID" value="NZ_JXYS01000007.1"/>
</dbReference>
<organism evidence="7 8">
    <name type="scientific">Acidithrix ferrooxidans</name>
    <dbReference type="NCBI Taxonomy" id="1280514"/>
    <lineage>
        <taxon>Bacteria</taxon>
        <taxon>Bacillati</taxon>
        <taxon>Actinomycetota</taxon>
        <taxon>Acidimicrobiia</taxon>
        <taxon>Acidimicrobiales</taxon>
        <taxon>Acidimicrobiaceae</taxon>
        <taxon>Acidithrix</taxon>
    </lineage>
</organism>
<accession>A0A0D8HLB4</accession>
<gene>
    <name evidence="7" type="primary">drrB</name>
    <name evidence="7" type="ORF">AXFE_03320</name>
</gene>
<dbReference type="PATRIC" id="fig|1280514.3.peg.458"/>
<feature type="domain" description="ABC transmembrane type-2" evidence="6">
    <location>
        <begin position="44"/>
        <end position="272"/>
    </location>
</feature>
<evidence type="ECO:0000259" key="6">
    <source>
        <dbReference type="PROSITE" id="PS51012"/>
    </source>
</evidence>
<sequence length="272" mass="29602">MNNRPILDRPTEINVSLLEELRYGISDALIIAKRDLLVWLRVPAFIFFAIVQPVMFVLLFRYVFGGAISVNVPGGYVDYLMPGIIAQSAAFASFGTAIGLAREIQLGVIDRFRSMPMARSAVLLGRLIADSIRLLVTVVVILLVGYAVGFRFHNGVAAGIAMLGFGVAFGIAICCVSAFCGLALKNEETVQSFGLAWLFPLTFVSSAFVPVSSMPSWLQVFAKNQPVTIIINEMRSLALGGPLFSGGIKSVIWLIVIIAIFIPLAIRSYRRI</sequence>
<evidence type="ECO:0000256" key="1">
    <source>
        <dbReference type="ARBA" id="ARBA00004141"/>
    </source>
</evidence>
<dbReference type="InterPro" id="IPR047817">
    <property type="entry name" value="ABC2_TM_bact-type"/>
</dbReference>
<comment type="subcellular location">
    <subcellularLocation>
        <location evidence="5">Cell membrane</location>
        <topology evidence="5">Multi-pass membrane protein</topology>
    </subcellularLocation>
    <subcellularLocation>
        <location evidence="1">Membrane</location>
        <topology evidence="1">Multi-pass membrane protein</topology>
    </subcellularLocation>
</comment>
<comment type="caution">
    <text evidence="7">The sequence shown here is derived from an EMBL/GenBank/DDBJ whole genome shotgun (WGS) entry which is preliminary data.</text>
</comment>
<keyword evidence="3 5" id="KW-1133">Transmembrane helix</keyword>
<dbReference type="PROSITE" id="PS51012">
    <property type="entry name" value="ABC_TM2"/>
    <property type="match status" value="1"/>
</dbReference>
<feature type="transmembrane region" description="Helical" evidence="5">
    <location>
        <begin position="196"/>
        <end position="218"/>
    </location>
</feature>
<dbReference type="PIRSF" id="PIRSF006648">
    <property type="entry name" value="DrrB"/>
    <property type="match status" value="1"/>
</dbReference>
<keyword evidence="5" id="KW-0813">Transport</keyword>
<feature type="transmembrane region" description="Helical" evidence="5">
    <location>
        <begin position="243"/>
        <end position="266"/>
    </location>
</feature>
<dbReference type="GO" id="GO:0140359">
    <property type="term" value="F:ABC-type transporter activity"/>
    <property type="evidence" value="ECO:0007669"/>
    <property type="project" value="InterPro"/>
</dbReference>
<dbReference type="InterPro" id="IPR013525">
    <property type="entry name" value="ABC2_TM"/>
</dbReference>
<dbReference type="Proteomes" id="UP000032360">
    <property type="component" value="Unassembled WGS sequence"/>
</dbReference>
<feature type="transmembrane region" description="Helical" evidence="5">
    <location>
        <begin position="42"/>
        <end position="64"/>
    </location>
</feature>
<dbReference type="InterPro" id="IPR000412">
    <property type="entry name" value="ABC_2_transport"/>
</dbReference>
<dbReference type="AlphaFoldDB" id="A0A0D8HLB4"/>
<dbReference type="STRING" id="1280514.AXFE_03320"/>
<feature type="transmembrane region" description="Helical" evidence="5">
    <location>
        <begin position="123"/>
        <end position="148"/>
    </location>
</feature>
<dbReference type="Pfam" id="PF01061">
    <property type="entry name" value="ABC2_membrane"/>
    <property type="match status" value="1"/>
</dbReference>
<comment type="similarity">
    <text evidence="5">Belongs to the ABC-2 integral membrane protein family.</text>
</comment>
<dbReference type="PRINTS" id="PR00164">
    <property type="entry name" value="ABC2TRNSPORT"/>
</dbReference>
<dbReference type="InterPro" id="IPR051784">
    <property type="entry name" value="Nod_factor_ABC_transporter"/>
</dbReference>